<comment type="caution">
    <text evidence="1">The sequence shown here is derived from an EMBL/GenBank/DDBJ whole genome shotgun (WGS) entry which is preliminary data.</text>
</comment>
<dbReference type="SUPFAM" id="SSF49464">
    <property type="entry name" value="Carboxypeptidase regulatory domain-like"/>
    <property type="match status" value="1"/>
</dbReference>
<dbReference type="OrthoDB" id="9804995at2"/>
<keyword evidence="1" id="KW-0378">Hydrolase</keyword>
<evidence type="ECO:0000313" key="1">
    <source>
        <dbReference type="EMBL" id="RED50617.1"/>
    </source>
</evidence>
<gene>
    <name evidence="1" type="ORF">DFQ02_101653</name>
</gene>
<keyword evidence="1" id="KW-0121">Carboxypeptidase</keyword>
<organism evidence="1 2">
    <name type="scientific">Seonamhaeicola aphaedonensis</name>
    <dbReference type="NCBI Taxonomy" id="1461338"/>
    <lineage>
        <taxon>Bacteria</taxon>
        <taxon>Pseudomonadati</taxon>
        <taxon>Bacteroidota</taxon>
        <taxon>Flavobacteriia</taxon>
        <taxon>Flavobacteriales</taxon>
        <taxon>Flavobacteriaceae</taxon>
    </lineage>
</organism>
<keyword evidence="1" id="KW-0645">Protease</keyword>
<dbReference type="GO" id="GO:0004180">
    <property type="term" value="F:carboxypeptidase activity"/>
    <property type="evidence" value="ECO:0007669"/>
    <property type="project" value="UniProtKB-KW"/>
</dbReference>
<dbReference type="RefSeq" id="WP_116039529.1">
    <property type="nucleotide sequence ID" value="NZ_QRDX01000001.1"/>
</dbReference>
<dbReference type="AlphaFoldDB" id="A0A3D9HM95"/>
<keyword evidence="2" id="KW-1185">Reference proteome</keyword>
<protein>
    <submittedName>
        <fullName evidence="1">Carboxypeptidase-like protein</fullName>
    </submittedName>
</protein>
<evidence type="ECO:0000313" key="2">
    <source>
        <dbReference type="Proteomes" id="UP000256629"/>
    </source>
</evidence>
<dbReference type="EMBL" id="QRDX01000001">
    <property type="protein sequence ID" value="RED50617.1"/>
    <property type="molecule type" value="Genomic_DNA"/>
</dbReference>
<name>A0A3D9HM95_9FLAO</name>
<dbReference type="SUPFAM" id="SSF56935">
    <property type="entry name" value="Porins"/>
    <property type="match status" value="1"/>
</dbReference>
<dbReference type="Gene3D" id="2.60.40.1120">
    <property type="entry name" value="Carboxypeptidase-like, regulatory domain"/>
    <property type="match status" value="1"/>
</dbReference>
<dbReference type="Proteomes" id="UP000256629">
    <property type="component" value="Unassembled WGS sequence"/>
</dbReference>
<dbReference type="Pfam" id="PF13620">
    <property type="entry name" value="CarboxypepD_reg"/>
    <property type="match status" value="1"/>
</dbReference>
<proteinExistence type="predicted"/>
<reference evidence="1 2" key="1">
    <citation type="submission" date="2018-07" db="EMBL/GenBank/DDBJ databases">
        <title>Genomic Encyclopedia of Type Strains, Phase III (KMG-III): the genomes of soil and plant-associated and newly described type strains.</title>
        <authorList>
            <person name="Whitman W."/>
        </authorList>
    </citation>
    <scope>NUCLEOTIDE SEQUENCE [LARGE SCALE GENOMIC DNA]</scope>
    <source>
        <strain evidence="1 2">CECT 8487</strain>
    </source>
</reference>
<dbReference type="InterPro" id="IPR008969">
    <property type="entry name" value="CarboxyPept-like_regulatory"/>
</dbReference>
<sequence>MKQVIVTLVCVVSICGLSFSQSITQTVRGTVKDLTTGGPTIGANIVLIDSEPQIGTIVDFEGHFIMESVPVGRQSFKVSMLGYETVLINDILVSSGKQVVLNIELKEQATQLSEIVLIPIRQKDKPINSLATVSSRQFTVEETNRYAGGLDDPARLASSFAGVASPSIKSNGVSIRGNSPAGLLWRIEGVEIPSPNHFADLNIVGTGALTAMSSHVMNNSDFYTGAFPAEYGNATSGVFDINMRSGNSTEREHAFQAGILGLDFASEGPFKKGNNSTYLFNYRYSTLALIGSLLPDDAGILKYQDLSYKIKIPTENFGTFSFWGIGAYDSVDTEALDIEEWESKEDRERSQLSQYLFASGLSHKIGVGSKSSLNSTLALSGRGLSFDEQYLDDNLNESEVSNARKDSYKLTLQSSLSTYFSDNHYNQTGVYINSLGYNLNVNHTETPTTTLENIISEKGQSLHFQLYSQSRFKISPKFTLNTGLHAQYFQLNKEVTVEPRVAISYKLNNKNDLALAYGLHSRIESLETYFIKDEFGNQPNKDLKLMKSNHFVLSYNSTPFKNVSLAIEPYYQKLTNVPVSPDSYVSTLNVEDNLFFNEVLISKGTGRNVGIDFTLEQYLSKGLYYLFTASVFDSKYTANDGIERSTRYNKNFVMNALIGKEWQVGEHKNNTLNANVRFNYLGGNRVEAIDLQSSINNQDVVYGETNGEISFSKRHRNTPITSFTLSYRKNKPKHASIWSLQVFNSSLTEEFDKNLFNTSLQAVEQEYSAIMIPSLSYKIEF</sequence>
<accession>A0A3D9HM95</accession>